<dbReference type="PRINTS" id="PR00080">
    <property type="entry name" value="SDRFAMILY"/>
</dbReference>
<dbReference type="Pfam" id="PF13561">
    <property type="entry name" value="adh_short_C2"/>
    <property type="match status" value="1"/>
</dbReference>
<dbReference type="Proteomes" id="UP000283458">
    <property type="component" value="Unassembled WGS sequence"/>
</dbReference>
<organism evidence="2 3">
    <name type="scientific">Azospirillum cavernae</name>
    <dbReference type="NCBI Taxonomy" id="2320860"/>
    <lineage>
        <taxon>Bacteria</taxon>
        <taxon>Pseudomonadati</taxon>
        <taxon>Pseudomonadota</taxon>
        <taxon>Alphaproteobacteria</taxon>
        <taxon>Rhodospirillales</taxon>
        <taxon>Azospirillaceae</taxon>
        <taxon>Azospirillum</taxon>
    </lineage>
</organism>
<dbReference type="Gene3D" id="3.40.50.720">
    <property type="entry name" value="NAD(P)-binding Rossmann-like Domain"/>
    <property type="match status" value="1"/>
</dbReference>
<comment type="caution">
    <text evidence="2">The sequence shown here is derived from an EMBL/GenBank/DDBJ whole genome shotgun (WGS) entry which is preliminary data.</text>
</comment>
<dbReference type="PROSITE" id="PS00061">
    <property type="entry name" value="ADH_SHORT"/>
    <property type="match status" value="1"/>
</dbReference>
<proteinExistence type="inferred from homology"/>
<dbReference type="OrthoDB" id="9804774at2"/>
<gene>
    <name evidence="2" type="ORF">D3877_14925</name>
</gene>
<keyword evidence="3" id="KW-1185">Reference proteome</keyword>
<protein>
    <submittedName>
        <fullName evidence="2">SDR family oxidoreductase</fullName>
    </submittedName>
</protein>
<dbReference type="InterPro" id="IPR002347">
    <property type="entry name" value="SDR_fam"/>
</dbReference>
<evidence type="ECO:0000313" key="2">
    <source>
        <dbReference type="EMBL" id="RJF81451.1"/>
    </source>
</evidence>
<dbReference type="FunFam" id="3.40.50.720:FF:000084">
    <property type="entry name" value="Short-chain dehydrogenase reductase"/>
    <property type="match status" value="1"/>
</dbReference>
<evidence type="ECO:0000313" key="3">
    <source>
        <dbReference type="Proteomes" id="UP000283458"/>
    </source>
</evidence>
<dbReference type="AlphaFoldDB" id="A0A418VWC9"/>
<reference evidence="2 3" key="1">
    <citation type="submission" date="2018-09" db="EMBL/GenBank/DDBJ databases">
        <authorList>
            <person name="Zhu H."/>
        </authorList>
    </citation>
    <scope>NUCLEOTIDE SEQUENCE [LARGE SCALE GENOMIC DNA]</scope>
    <source>
        <strain evidence="2 3">K2W22B-5</strain>
    </source>
</reference>
<dbReference type="GO" id="GO:0016616">
    <property type="term" value="F:oxidoreductase activity, acting on the CH-OH group of donors, NAD or NADP as acceptor"/>
    <property type="evidence" value="ECO:0007669"/>
    <property type="project" value="TreeGrafter"/>
</dbReference>
<sequence length="253" mass="26768">MSRCAVVTGGQSGIGRRLVTALAQNGFRVAFSDRSLSDAVQTLESNAESHGGAIRGFPCDVGVGQDVDRFYQAAADWFGTAPDVLINNAGTQSWSSLLELDEDSWDSVIRTNLKGCFLNTKAAARLMIDAGKPGSIINIGSGCNKLAFPKLVDYTASKGGVEQFTKVAAVELGPYGIRVNCVAPGAIATERTSGEAAGYSEKWAKITPLRRVGTPDDIVGPVMFLTSESSSFVTGQTLWVDGGVFSQANWPDY</sequence>
<dbReference type="PANTHER" id="PTHR42760">
    <property type="entry name" value="SHORT-CHAIN DEHYDROGENASES/REDUCTASES FAMILY MEMBER"/>
    <property type="match status" value="1"/>
</dbReference>
<dbReference type="InterPro" id="IPR020904">
    <property type="entry name" value="Sc_DH/Rdtase_CS"/>
</dbReference>
<comment type="similarity">
    <text evidence="1">Belongs to the short-chain dehydrogenases/reductases (SDR) family.</text>
</comment>
<evidence type="ECO:0000256" key="1">
    <source>
        <dbReference type="ARBA" id="ARBA00006484"/>
    </source>
</evidence>
<dbReference type="InterPro" id="IPR036291">
    <property type="entry name" value="NAD(P)-bd_dom_sf"/>
</dbReference>
<dbReference type="RefSeq" id="WP_119831541.1">
    <property type="nucleotide sequence ID" value="NZ_QYUL01000002.1"/>
</dbReference>
<name>A0A418VWC9_9PROT</name>
<accession>A0A418VWC9</accession>
<dbReference type="PRINTS" id="PR00081">
    <property type="entry name" value="GDHRDH"/>
</dbReference>
<dbReference type="EMBL" id="QYUL01000002">
    <property type="protein sequence ID" value="RJF81451.1"/>
    <property type="molecule type" value="Genomic_DNA"/>
</dbReference>
<dbReference type="SUPFAM" id="SSF51735">
    <property type="entry name" value="NAD(P)-binding Rossmann-fold domains"/>
    <property type="match status" value="1"/>
</dbReference>